<sequence length="400" mass="42383">MTSFTDQNPKPQATWLLVLITSMSTLALAIITPSLPGIGESFSVTPESAQRVLTVYMVMVGLGQLIFGPVSDRFGRRLTLLAGLGLYLLGSVLASFAPHLEFLVLARFIQGLGASAAMVLPRVIINDTHKPRAAAASLAAVTAAMAITPMISFPFGGILFEFFGWRGSMVVTAFFSAVTIVSALFLLQETNNARQTSLRLASVAVDYLSLTKNKQFLLFAMNMGFHTSIFYAFLNFLPFAFKHLGYSASEFGYYIMLLPTSFIAGNLISRKLTPMLGITKMVRMGSLIIVAGVGAMAGLVFLGFESAWGLVLPGMVYSLAVGFSLPNATMGAINAVGRSVRGLGSGLAGSLQMLLGSGIAASTILLGAAEDTRIGLGILLLVAIASFITTLFLVKDSEDT</sequence>
<feature type="transmembrane region" description="Helical" evidence="6">
    <location>
        <begin position="102"/>
        <end position="121"/>
    </location>
</feature>
<evidence type="ECO:0000256" key="2">
    <source>
        <dbReference type="ARBA" id="ARBA00022448"/>
    </source>
</evidence>
<comment type="subcellular location">
    <subcellularLocation>
        <location evidence="1">Membrane</location>
        <topology evidence="1">Multi-pass membrane protein</topology>
    </subcellularLocation>
</comment>
<feature type="domain" description="Major facilitator superfamily (MFS) profile" evidence="7">
    <location>
        <begin position="13"/>
        <end position="400"/>
    </location>
</feature>
<dbReference type="InterPro" id="IPR011701">
    <property type="entry name" value="MFS"/>
</dbReference>
<evidence type="ECO:0000256" key="3">
    <source>
        <dbReference type="ARBA" id="ARBA00022692"/>
    </source>
</evidence>
<dbReference type="InterPro" id="IPR036259">
    <property type="entry name" value="MFS_trans_sf"/>
</dbReference>
<evidence type="ECO:0000313" key="8">
    <source>
        <dbReference type="EMBL" id="SVA75504.1"/>
    </source>
</evidence>
<feature type="transmembrane region" description="Helical" evidence="6">
    <location>
        <begin position="374"/>
        <end position="394"/>
    </location>
</feature>
<evidence type="ECO:0000256" key="1">
    <source>
        <dbReference type="ARBA" id="ARBA00004141"/>
    </source>
</evidence>
<feature type="transmembrane region" description="Helical" evidence="6">
    <location>
        <begin position="78"/>
        <end position="96"/>
    </location>
</feature>
<evidence type="ECO:0000256" key="6">
    <source>
        <dbReference type="SAM" id="Phobius"/>
    </source>
</evidence>
<dbReference type="Gene3D" id="1.20.1720.10">
    <property type="entry name" value="Multidrug resistance protein D"/>
    <property type="match status" value="1"/>
</dbReference>
<feature type="transmembrane region" description="Helical" evidence="6">
    <location>
        <begin position="281"/>
        <end position="304"/>
    </location>
</feature>
<feature type="transmembrane region" description="Helical" evidence="6">
    <location>
        <begin position="216"/>
        <end position="239"/>
    </location>
</feature>
<dbReference type="PANTHER" id="PTHR42718:SF9">
    <property type="entry name" value="MAJOR FACILITATOR SUPERFAMILY MULTIDRUG TRANSPORTER MFSC"/>
    <property type="match status" value="1"/>
</dbReference>
<dbReference type="SUPFAM" id="SSF103473">
    <property type="entry name" value="MFS general substrate transporter"/>
    <property type="match status" value="1"/>
</dbReference>
<proteinExistence type="predicted"/>
<dbReference type="AlphaFoldDB" id="A0A381YEU5"/>
<evidence type="ECO:0000259" key="7">
    <source>
        <dbReference type="PROSITE" id="PS50850"/>
    </source>
</evidence>
<keyword evidence="4 6" id="KW-1133">Transmembrane helix</keyword>
<dbReference type="PANTHER" id="PTHR42718">
    <property type="entry name" value="MAJOR FACILITATOR SUPERFAMILY MULTIDRUG TRANSPORTER MFSC"/>
    <property type="match status" value="1"/>
</dbReference>
<feature type="transmembrane region" description="Helical" evidence="6">
    <location>
        <begin position="53"/>
        <end position="71"/>
    </location>
</feature>
<protein>
    <recommendedName>
        <fullName evidence="7">Major facilitator superfamily (MFS) profile domain-containing protein</fullName>
    </recommendedName>
</protein>
<feature type="transmembrane region" description="Helical" evidence="6">
    <location>
        <begin position="251"/>
        <end position="269"/>
    </location>
</feature>
<name>A0A381YEU5_9ZZZZ</name>
<evidence type="ECO:0000256" key="4">
    <source>
        <dbReference type="ARBA" id="ARBA00022989"/>
    </source>
</evidence>
<dbReference type="InterPro" id="IPR020846">
    <property type="entry name" value="MFS_dom"/>
</dbReference>
<dbReference type="GO" id="GO:0022857">
    <property type="term" value="F:transmembrane transporter activity"/>
    <property type="evidence" value="ECO:0007669"/>
    <property type="project" value="InterPro"/>
</dbReference>
<dbReference type="Pfam" id="PF07690">
    <property type="entry name" value="MFS_1"/>
    <property type="match status" value="1"/>
</dbReference>
<reference evidence="8" key="1">
    <citation type="submission" date="2018-05" db="EMBL/GenBank/DDBJ databases">
        <authorList>
            <person name="Lanie J.A."/>
            <person name="Ng W.-L."/>
            <person name="Kazmierczak K.M."/>
            <person name="Andrzejewski T.M."/>
            <person name="Davidsen T.M."/>
            <person name="Wayne K.J."/>
            <person name="Tettelin H."/>
            <person name="Glass J.I."/>
            <person name="Rusch D."/>
            <person name="Podicherti R."/>
            <person name="Tsui H.-C.T."/>
            <person name="Winkler M.E."/>
        </authorList>
    </citation>
    <scope>NUCLEOTIDE SEQUENCE</scope>
</reference>
<dbReference type="PROSITE" id="PS50850">
    <property type="entry name" value="MFS"/>
    <property type="match status" value="1"/>
</dbReference>
<organism evidence="8">
    <name type="scientific">marine metagenome</name>
    <dbReference type="NCBI Taxonomy" id="408172"/>
    <lineage>
        <taxon>unclassified sequences</taxon>
        <taxon>metagenomes</taxon>
        <taxon>ecological metagenomes</taxon>
    </lineage>
</organism>
<evidence type="ECO:0000256" key="5">
    <source>
        <dbReference type="ARBA" id="ARBA00023136"/>
    </source>
</evidence>
<keyword evidence="2" id="KW-0813">Transport</keyword>
<feature type="transmembrane region" description="Helical" evidence="6">
    <location>
        <begin position="316"/>
        <end position="336"/>
    </location>
</feature>
<dbReference type="GO" id="GO:0016020">
    <property type="term" value="C:membrane"/>
    <property type="evidence" value="ECO:0007669"/>
    <property type="project" value="UniProtKB-SubCell"/>
</dbReference>
<dbReference type="EMBL" id="UINC01018062">
    <property type="protein sequence ID" value="SVA75504.1"/>
    <property type="molecule type" value="Genomic_DNA"/>
</dbReference>
<accession>A0A381YEU5</accession>
<keyword evidence="3 6" id="KW-0812">Transmembrane</keyword>
<gene>
    <name evidence="8" type="ORF">METZ01_LOCUS128358</name>
</gene>
<feature type="transmembrane region" description="Helical" evidence="6">
    <location>
        <begin position="348"/>
        <end position="368"/>
    </location>
</feature>
<keyword evidence="5 6" id="KW-0472">Membrane</keyword>
<feature type="transmembrane region" description="Helical" evidence="6">
    <location>
        <begin position="133"/>
        <end position="155"/>
    </location>
</feature>
<feature type="transmembrane region" description="Helical" evidence="6">
    <location>
        <begin position="167"/>
        <end position="187"/>
    </location>
</feature>